<reference evidence="2" key="1">
    <citation type="submission" date="2017-03" db="EMBL/GenBank/DDBJ databases">
        <title>Phytopthora megakarya and P. palmivora, two closely related causual agents of cacao black pod achieved similar genome size and gene model numbers by different mechanisms.</title>
        <authorList>
            <person name="Ali S."/>
            <person name="Shao J."/>
            <person name="Larry D.J."/>
            <person name="Kronmiller B."/>
            <person name="Shen D."/>
            <person name="Strem M.D."/>
            <person name="Melnick R.L."/>
            <person name="Guiltinan M.J."/>
            <person name="Tyler B.M."/>
            <person name="Meinhardt L.W."/>
            <person name="Bailey B.A."/>
        </authorList>
    </citation>
    <scope>NUCLEOTIDE SEQUENCE [LARGE SCALE GENOMIC DNA]</scope>
    <source>
        <strain evidence="2">zdho120</strain>
    </source>
</reference>
<protein>
    <submittedName>
        <fullName evidence="1">Uncharacterized protein</fullName>
    </submittedName>
</protein>
<organism evidence="1 2">
    <name type="scientific">Phytophthora megakarya</name>
    <dbReference type="NCBI Taxonomy" id="4795"/>
    <lineage>
        <taxon>Eukaryota</taxon>
        <taxon>Sar</taxon>
        <taxon>Stramenopiles</taxon>
        <taxon>Oomycota</taxon>
        <taxon>Peronosporomycetes</taxon>
        <taxon>Peronosporales</taxon>
        <taxon>Peronosporaceae</taxon>
        <taxon>Phytophthora</taxon>
    </lineage>
</organism>
<name>A0A225UP66_9STRA</name>
<dbReference type="EMBL" id="NBNE01013685">
    <property type="protein sequence ID" value="OWY94894.1"/>
    <property type="molecule type" value="Genomic_DNA"/>
</dbReference>
<dbReference type="AlphaFoldDB" id="A0A225UP66"/>
<keyword evidence="2" id="KW-1185">Reference proteome</keyword>
<feature type="non-terminal residue" evidence="1">
    <location>
        <position position="1"/>
    </location>
</feature>
<gene>
    <name evidence="1" type="ORF">PHMEG_00035250</name>
</gene>
<dbReference type="PROSITE" id="PS51257">
    <property type="entry name" value="PROKAR_LIPOPROTEIN"/>
    <property type="match status" value="1"/>
</dbReference>
<accession>A0A225UP66</accession>
<comment type="caution">
    <text evidence="1">The sequence shown here is derived from an EMBL/GenBank/DDBJ whole genome shotgun (WGS) entry which is preliminary data.</text>
</comment>
<evidence type="ECO:0000313" key="2">
    <source>
        <dbReference type="Proteomes" id="UP000198211"/>
    </source>
</evidence>
<dbReference type="Proteomes" id="UP000198211">
    <property type="component" value="Unassembled WGS sequence"/>
</dbReference>
<proteinExistence type="predicted"/>
<sequence length="69" mass="7700">MTPFRSRNRRRSFDEPSTRFGCTSSVWTGCPRVQPSGRVSESLRRTPSASLGANRLWTSVSATRGVRVV</sequence>
<evidence type="ECO:0000313" key="1">
    <source>
        <dbReference type="EMBL" id="OWY94894.1"/>
    </source>
</evidence>